<dbReference type="Proteomes" id="UP000632289">
    <property type="component" value="Unassembled WGS sequence"/>
</dbReference>
<dbReference type="AlphaFoldDB" id="A0A927ICX0"/>
<organism evidence="1 2">
    <name type="scientific">Streptomyces chumphonensis</name>
    <dbReference type="NCBI Taxonomy" id="1214925"/>
    <lineage>
        <taxon>Bacteria</taxon>
        <taxon>Bacillati</taxon>
        <taxon>Actinomycetota</taxon>
        <taxon>Actinomycetes</taxon>
        <taxon>Kitasatosporales</taxon>
        <taxon>Streptomycetaceae</taxon>
        <taxon>Streptomyces</taxon>
    </lineage>
</organism>
<accession>A0A927ICX0</accession>
<evidence type="ECO:0000313" key="1">
    <source>
        <dbReference type="EMBL" id="MBD3932310.1"/>
    </source>
</evidence>
<dbReference type="InterPro" id="IPR007061">
    <property type="entry name" value="MST-like"/>
</dbReference>
<reference evidence="1" key="1">
    <citation type="submission" date="2020-09" db="EMBL/GenBank/DDBJ databases">
        <title>Secondary metabolite and genome analysis of marine Streptomyces chumphonensis KK1-2T.</title>
        <authorList>
            <person name="Phongsopitanun W."/>
            <person name="Kanchanasin P."/>
            <person name="Pittayakhajonwut P."/>
            <person name="Suwanborirux K."/>
            <person name="Tanasupawat S."/>
        </authorList>
    </citation>
    <scope>NUCLEOTIDE SEQUENCE</scope>
    <source>
        <strain evidence="1">KK1-2</strain>
    </source>
</reference>
<dbReference type="Gene3D" id="1.20.120.450">
    <property type="entry name" value="dinb family like domain"/>
    <property type="match status" value="1"/>
</dbReference>
<sequence>MTTPPRIRPAYDADERTQLLGWLDMQRAIVHWKCQGLSEEDAHRPVLPSSPLMTVAGVVAHLRWVERDWFEMIFLGLPGRGPKFETAPDVEDPDMRVEGVPLADLLRDYERQCARSNEVIAAHELEEKGRHPDFRAASASLRWVLFHMIEETARHVGHLDAIREILDGETGYY</sequence>
<gene>
    <name evidence="1" type="ORF">IF129_12190</name>
</gene>
<protein>
    <submittedName>
        <fullName evidence="1">DinB family protein</fullName>
    </submittedName>
</protein>
<dbReference type="SUPFAM" id="SSF109854">
    <property type="entry name" value="DinB/YfiT-like putative metalloenzymes"/>
    <property type="match status" value="1"/>
</dbReference>
<dbReference type="RefSeq" id="WP_191209610.1">
    <property type="nucleotide sequence ID" value="NZ_BAABKL010000015.1"/>
</dbReference>
<name>A0A927ICX0_9ACTN</name>
<dbReference type="InterPro" id="IPR034660">
    <property type="entry name" value="DinB/YfiT-like"/>
</dbReference>
<dbReference type="EMBL" id="JACXYU010000005">
    <property type="protein sequence ID" value="MBD3932310.1"/>
    <property type="molecule type" value="Genomic_DNA"/>
</dbReference>
<proteinExistence type="predicted"/>
<dbReference type="Pfam" id="PF04978">
    <property type="entry name" value="MST"/>
    <property type="match status" value="1"/>
</dbReference>
<evidence type="ECO:0000313" key="2">
    <source>
        <dbReference type="Proteomes" id="UP000632289"/>
    </source>
</evidence>
<comment type="caution">
    <text evidence="1">The sequence shown here is derived from an EMBL/GenBank/DDBJ whole genome shotgun (WGS) entry which is preliminary data.</text>
</comment>
<keyword evidence="2" id="KW-1185">Reference proteome</keyword>